<gene>
    <name evidence="2" type="ORF">HMPREF9440_02376</name>
</gene>
<comment type="caution">
    <text evidence="2">The sequence shown here is derived from an EMBL/GenBank/DDBJ whole genome shotgun (WGS) entry which is preliminary data.</text>
</comment>
<protein>
    <submittedName>
        <fullName evidence="2">Uncharacterized protein</fullName>
    </submittedName>
</protein>
<dbReference type="STRING" id="762967.HMPREF9440_02376"/>
<sequence>MCFLSDEEFSAWAVRIRYPLRTALGNLPRDAPRPTFPSPSRGTEQ</sequence>
<dbReference type="HOGENOM" id="CLU_3206134_0_0_4"/>
<organism evidence="2 3">
    <name type="scientific">Sutterella parvirubra YIT 11816</name>
    <dbReference type="NCBI Taxonomy" id="762967"/>
    <lineage>
        <taxon>Bacteria</taxon>
        <taxon>Pseudomonadati</taxon>
        <taxon>Pseudomonadota</taxon>
        <taxon>Betaproteobacteria</taxon>
        <taxon>Burkholderiales</taxon>
        <taxon>Sutterellaceae</taxon>
        <taxon>Sutterella</taxon>
    </lineage>
</organism>
<feature type="region of interest" description="Disordered" evidence="1">
    <location>
        <begin position="25"/>
        <end position="45"/>
    </location>
</feature>
<evidence type="ECO:0000313" key="3">
    <source>
        <dbReference type="Proteomes" id="UP000004956"/>
    </source>
</evidence>
<accession>H3KHX9</accession>
<dbReference type="PATRIC" id="fig|762967.3.peg.1875"/>
<dbReference type="Proteomes" id="UP000004956">
    <property type="component" value="Unassembled WGS sequence"/>
</dbReference>
<evidence type="ECO:0000313" key="2">
    <source>
        <dbReference type="EMBL" id="EHY30280.1"/>
    </source>
</evidence>
<reference evidence="2 3" key="1">
    <citation type="submission" date="2011-11" db="EMBL/GenBank/DDBJ databases">
        <authorList>
            <person name="Weinstock G."/>
            <person name="Sodergren E."/>
            <person name="Clifton S."/>
            <person name="Fulton L."/>
            <person name="Fulton B."/>
            <person name="Courtney L."/>
            <person name="Fronick C."/>
            <person name="Harrison M."/>
            <person name="Strong C."/>
            <person name="Farmer C."/>
            <person name="Delahaunty K."/>
            <person name="Markovic C."/>
            <person name="Hall O."/>
            <person name="Minx P."/>
            <person name="Tomlinson C."/>
            <person name="Mitreva M."/>
            <person name="Hou S."/>
            <person name="Chen J."/>
            <person name="Wollam A."/>
            <person name="Pepin K.H."/>
            <person name="Johnson M."/>
            <person name="Bhonagiri V."/>
            <person name="Zhang X."/>
            <person name="Suruliraj S."/>
            <person name="Warren W."/>
            <person name="Chinwalla A."/>
            <person name="Mardis E.R."/>
            <person name="Wilson R.K."/>
        </authorList>
    </citation>
    <scope>NUCLEOTIDE SEQUENCE [LARGE SCALE GENOMIC DNA]</scope>
    <source>
        <strain evidence="2 3">YIT 11816</strain>
    </source>
</reference>
<evidence type="ECO:0000256" key="1">
    <source>
        <dbReference type="SAM" id="MobiDB-lite"/>
    </source>
</evidence>
<dbReference type="EMBL" id="AFBQ01000362">
    <property type="protein sequence ID" value="EHY30280.1"/>
    <property type="molecule type" value="Genomic_DNA"/>
</dbReference>
<name>H3KHX9_9BURK</name>
<keyword evidence="3" id="KW-1185">Reference proteome</keyword>
<proteinExistence type="predicted"/>
<dbReference type="AlphaFoldDB" id="H3KHX9"/>